<dbReference type="EnsemblMetazoa" id="Aqu2.1.35703_001">
    <property type="protein sequence ID" value="Aqu2.1.35703_001"/>
    <property type="gene ID" value="Aqu2.1.35703"/>
</dbReference>
<name>A0A1X7V6T8_AMPQE</name>
<keyword evidence="1" id="KW-1133">Transmembrane helix</keyword>
<evidence type="ECO:0000256" key="1">
    <source>
        <dbReference type="SAM" id="Phobius"/>
    </source>
</evidence>
<dbReference type="InParanoid" id="A0A1X7V6T8"/>
<keyword evidence="1" id="KW-0472">Membrane</keyword>
<feature type="transmembrane region" description="Helical" evidence="1">
    <location>
        <begin position="20"/>
        <end position="41"/>
    </location>
</feature>
<reference evidence="2" key="1">
    <citation type="submission" date="2017-05" db="UniProtKB">
        <authorList>
            <consortium name="EnsemblMetazoa"/>
        </authorList>
    </citation>
    <scope>IDENTIFICATION</scope>
</reference>
<accession>A0A1X7V6T8</accession>
<dbReference type="AlphaFoldDB" id="A0A1X7V6T8"/>
<sequence length="50" mass="5941">MNQGELWGSLSKIDVRGNPQFGMLCYFVQSFYLCYMQMLMLRGYLFCELD</sequence>
<organism evidence="2">
    <name type="scientific">Amphimedon queenslandica</name>
    <name type="common">Sponge</name>
    <dbReference type="NCBI Taxonomy" id="400682"/>
    <lineage>
        <taxon>Eukaryota</taxon>
        <taxon>Metazoa</taxon>
        <taxon>Porifera</taxon>
        <taxon>Demospongiae</taxon>
        <taxon>Heteroscleromorpha</taxon>
        <taxon>Haplosclerida</taxon>
        <taxon>Niphatidae</taxon>
        <taxon>Amphimedon</taxon>
    </lineage>
</organism>
<proteinExistence type="predicted"/>
<evidence type="ECO:0000313" key="2">
    <source>
        <dbReference type="EnsemblMetazoa" id="Aqu2.1.35703_001"/>
    </source>
</evidence>
<protein>
    <submittedName>
        <fullName evidence="2">Uncharacterized protein</fullName>
    </submittedName>
</protein>
<keyword evidence="1" id="KW-0812">Transmembrane</keyword>